<feature type="region of interest" description="Disordered" evidence="1">
    <location>
        <begin position="20"/>
        <end position="39"/>
    </location>
</feature>
<feature type="region of interest" description="Disordered" evidence="1">
    <location>
        <begin position="155"/>
        <end position="180"/>
    </location>
</feature>
<dbReference type="OrthoDB" id="1934555at2759"/>
<reference evidence="2" key="1">
    <citation type="submission" date="2023-05" db="EMBL/GenBank/DDBJ databases">
        <title>Genome and transcriptome analyses reveal genes involved in the formation of fine ridges on petal epidermal cells in Hibiscus trionum.</title>
        <authorList>
            <person name="Koshimizu S."/>
            <person name="Masuda S."/>
            <person name="Ishii T."/>
            <person name="Shirasu K."/>
            <person name="Hoshino A."/>
            <person name="Arita M."/>
        </authorList>
    </citation>
    <scope>NUCLEOTIDE SEQUENCE</scope>
    <source>
        <strain evidence="2">Hamamatsu line</strain>
    </source>
</reference>
<dbReference type="EMBL" id="BSYR01000010">
    <property type="protein sequence ID" value="GMI73649.1"/>
    <property type="molecule type" value="Genomic_DNA"/>
</dbReference>
<dbReference type="Proteomes" id="UP001165190">
    <property type="component" value="Unassembled WGS sequence"/>
</dbReference>
<dbReference type="Pfam" id="PF05097">
    <property type="entry name" value="DUF688"/>
    <property type="match status" value="1"/>
</dbReference>
<evidence type="ECO:0000313" key="3">
    <source>
        <dbReference type="Proteomes" id="UP001165190"/>
    </source>
</evidence>
<comment type="caution">
    <text evidence="2">The sequence shown here is derived from an EMBL/GenBank/DDBJ whole genome shotgun (WGS) entry which is preliminary data.</text>
</comment>
<evidence type="ECO:0000313" key="2">
    <source>
        <dbReference type="EMBL" id="GMI73649.1"/>
    </source>
</evidence>
<gene>
    <name evidence="2" type="ORF">HRI_001034200</name>
</gene>
<accession>A0A9W7H9X9</accession>
<dbReference type="AlphaFoldDB" id="A0A9W7H9X9"/>
<dbReference type="InterPro" id="IPR007789">
    <property type="entry name" value="DUF688"/>
</dbReference>
<sequence length="220" mass="24448">MGSEAEKEWSYTPKLALFSSPQAHMQSPERSGTLTPPLQASAASVPFRWEEEPGKPKPCATLTIFSNPNDLARKCLELPPRLLHDAGKTPTPKGARFQSPSFRMGSECYGSFRGDSRSLGTVVRSRSGAYKAKGFVGCWRRRLLKGRRDVGGSGNSYVFPSSGDRDSEWSNEEESNSSTTTRIKRVGALHFKSKFWATIYRGFKLSVPWSKREKKDGFTG</sequence>
<dbReference type="PANTHER" id="PTHR34371:SF2">
    <property type="entry name" value="DUF688 FAMILY PROTEIN"/>
    <property type="match status" value="1"/>
</dbReference>
<keyword evidence="3" id="KW-1185">Reference proteome</keyword>
<organism evidence="2 3">
    <name type="scientific">Hibiscus trionum</name>
    <name type="common">Flower of an hour</name>
    <dbReference type="NCBI Taxonomy" id="183268"/>
    <lineage>
        <taxon>Eukaryota</taxon>
        <taxon>Viridiplantae</taxon>
        <taxon>Streptophyta</taxon>
        <taxon>Embryophyta</taxon>
        <taxon>Tracheophyta</taxon>
        <taxon>Spermatophyta</taxon>
        <taxon>Magnoliopsida</taxon>
        <taxon>eudicotyledons</taxon>
        <taxon>Gunneridae</taxon>
        <taxon>Pentapetalae</taxon>
        <taxon>rosids</taxon>
        <taxon>malvids</taxon>
        <taxon>Malvales</taxon>
        <taxon>Malvaceae</taxon>
        <taxon>Malvoideae</taxon>
        <taxon>Hibiscus</taxon>
    </lineage>
</organism>
<proteinExistence type="predicted"/>
<dbReference type="PANTHER" id="PTHR34371">
    <property type="entry name" value="OS01G0551000 PROTEIN"/>
    <property type="match status" value="1"/>
</dbReference>
<evidence type="ECO:0000256" key="1">
    <source>
        <dbReference type="SAM" id="MobiDB-lite"/>
    </source>
</evidence>
<protein>
    <submittedName>
        <fullName evidence="2">Maternal effect embryo arrest 47</fullName>
    </submittedName>
</protein>
<name>A0A9W7H9X9_HIBTR</name>